<accession>A0A0C2SND8</accession>
<dbReference type="HOGENOM" id="CLU_2775427_0_0_1"/>
<dbReference type="Proteomes" id="UP000054549">
    <property type="component" value="Unassembled WGS sequence"/>
</dbReference>
<dbReference type="InParanoid" id="A0A0C2SND8"/>
<protein>
    <submittedName>
        <fullName evidence="1">Uncharacterized protein</fullName>
    </submittedName>
</protein>
<keyword evidence="2" id="KW-1185">Reference proteome</keyword>
<reference evidence="1 2" key="1">
    <citation type="submission" date="2014-04" db="EMBL/GenBank/DDBJ databases">
        <title>Evolutionary Origins and Diversification of the Mycorrhizal Mutualists.</title>
        <authorList>
            <consortium name="DOE Joint Genome Institute"/>
            <consortium name="Mycorrhizal Genomics Consortium"/>
            <person name="Kohler A."/>
            <person name="Kuo A."/>
            <person name="Nagy L.G."/>
            <person name="Floudas D."/>
            <person name="Copeland A."/>
            <person name="Barry K.W."/>
            <person name="Cichocki N."/>
            <person name="Veneault-Fourrey C."/>
            <person name="LaButti K."/>
            <person name="Lindquist E.A."/>
            <person name="Lipzen A."/>
            <person name="Lundell T."/>
            <person name="Morin E."/>
            <person name="Murat C."/>
            <person name="Riley R."/>
            <person name="Ohm R."/>
            <person name="Sun H."/>
            <person name="Tunlid A."/>
            <person name="Henrissat B."/>
            <person name="Grigoriev I.V."/>
            <person name="Hibbett D.S."/>
            <person name="Martin F."/>
        </authorList>
    </citation>
    <scope>NUCLEOTIDE SEQUENCE [LARGE SCALE GENOMIC DNA]</scope>
    <source>
        <strain evidence="1 2">Koide BX008</strain>
    </source>
</reference>
<gene>
    <name evidence="1" type="ORF">M378DRAFT_162896</name>
</gene>
<name>A0A0C2SND8_AMAMK</name>
<organism evidence="1 2">
    <name type="scientific">Amanita muscaria (strain Koide BX008)</name>
    <dbReference type="NCBI Taxonomy" id="946122"/>
    <lineage>
        <taxon>Eukaryota</taxon>
        <taxon>Fungi</taxon>
        <taxon>Dikarya</taxon>
        <taxon>Basidiomycota</taxon>
        <taxon>Agaricomycotina</taxon>
        <taxon>Agaricomycetes</taxon>
        <taxon>Agaricomycetidae</taxon>
        <taxon>Agaricales</taxon>
        <taxon>Pluteineae</taxon>
        <taxon>Amanitaceae</taxon>
        <taxon>Amanita</taxon>
    </lineage>
</organism>
<dbReference type="EMBL" id="KN818247">
    <property type="protein sequence ID" value="KIL64750.1"/>
    <property type="molecule type" value="Genomic_DNA"/>
</dbReference>
<proteinExistence type="predicted"/>
<sequence length="69" mass="7700">MSVHGKTSYSKLSSSSPALHQLELVMTGPCNPQSFKEDMTEPTPSSTHPHFCFHFRHPLTQYSYGSATE</sequence>
<dbReference type="AlphaFoldDB" id="A0A0C2SND8"/>
<evidence type="ECO:0000313" key="2">
    <source>
        <dbReference type="Proteomes" id="UP000054549"/>
    </source>
</evidence>
<evidence type="ECO:0000313" key="1">
    <source>
        <dbReference type="EMBL" id="KIL64750.1"/>
    </source>
</evidence>